<proteinExistence type="predicted"/>
<organism evidence="1 3">
    <name type="scientific">Pediococcus ethanolidurans</name>
    <dbReference type="NCBI Taxonomy" id="319653"/>
    <lineage>
        <taxon>Bacteria</taxon>
        <taxon>Bacillati</taxon>
        <taxon>Bacillota</taxon>
        <taxon>Bacilli</taxon>
        <taxon>Lactobacillales</taxon>
        <taxon>Lactobacillaceae</taxon>
        <taxon>Pediococcus</taxon>
    </lineage>
</organism>
<dbReference type="EMBL" id="JQBY01000005">
    <property type="protein sequence ID" value="KRN82985.1"/>
    <property type="molecule type" value="Genomic_DNA"/>
</dbReference>
<dbReference type="OrthoDB" id="2249550at2"/>
<dbReference type="PATRIC" id="fig|319653.3.peg.1721"/>
<sequence>MHRIPASVFESINNYENDKEKTVLHVFTPMQISVNDELFPHVPKKNHKITRKAFGLSKPSTIEFTNDEMMVHDQQGKVTRTEEINEFKFVQFGTIRTMPVGPPVYTYTLTMVISVADRFYYVLNPNFTVFQRLTPILKQHAVTVEDPFDIASLPSNAEREHYFNMFYEKRAKETNYPLQLEWMPLLL</sequence>
<accession>A0A0R2K081</accession>
<evidence type="ECO:0000313" key="2">
    <source>
        <dbReference type="EMBL" id="SER06379.1"/>
    </source>
</evidence>
<dbReference type="STRING" id="319653.SAMN04487973_101189"/>
<reference evidence="2 4" key="2">
    <citation type="submission" date="2016-10" db="EMBL/GenBank/DDBJ databases">
        <authorList>
            <person name="Varghese N."/>
            <person name="Submissions S."/>
        </authorList>
    </citation>
    <scope>NUCLEOTIDE SEQUENCE [LARGE SCALE GENOMIC DNA]</scope>
    <source>
        <strain evidence="2 4">CGMCC 1.3889</strain>
    </source>
</reference>
<name>A0A0R2K081_9LACO</name>
<dbReference type="Proteomes" id="UP000051749">
    <property type="component" value="Unassembled WGS sequence"/>
</dbReference>
<keyword evidence="4" id="KW-1185">Reference proteome</keyword>
<dbReference type="AlphaFoldDB" id="A0A0R2K081"/>
<evidence type="ECO:0000313" key="1">
    <source>
        <dbReference type="EMBL" id="KRN82985.1"/>
    </source>
</evidence>
<reference evidence="1 3" key="1">
    <citation type="journal article" date="2015" name="Genome Announc.">
        <title>Expanding the biotechnology potential of lactobacilli through comparative genomics of 213 strains and associated genera.</title>
        <authorList>
            <person name="Sun Z."/>
            <person name="Harris H.M."/>
            <person name="McCann A."/>
            <person name="Guo C."/>
            <person name="Argimon S."/>
            <person name="Zhang W."/>
            <person name="Yang X."/>
            <person name="Jeffery I.B."/>
            <person name="Cooney J.C."/>
            <person name="Kagawa T.F."/>
            <person name="Liu W."/>
            <person name="Song Y."/>
            <person name="Salvetti E."/>
            <person name="Wrobel A."/>
            <person name="Rasinkangas P."/>
            <person name="Parkhill J."/>
            <person name="Rea M.C."/>
            <person name="O'Sullivan O."/>
            <person name="Ritari J."/>
            <person name="Douillard F.P."/>
            <person name="Paul Ross R."/>
            <person name="Yang R."/>
            <person name="Briner A.E."/>
            <person name="Felis G.E."/>
            <person name="de Vos W.M."/>
            <person name="Barrangou R."/>
            <person name="Klaenhammer T.R."/>
            <person name="Caufield P.W."/>
            <person name="Cui Y."/>
            <person name="Zhang H."/>
            <person name="O'Toole P.W."/>
        </authorList>
    </citation>
    <scope>NUCLEOTIDE SEQUENCE [LARGE SCALE GENOMIC DNA]</scope>
    <source>
        <strain evidence="1 3">DSM 22301</strain>
    </source>
</reference>
<dbReference type="Proteomes" id="UP000182818">
    <property type="component" value="Unassembled WGS sequence"/>
</dbReference>
<gene>
    <name evidence="1" type="ORF">IV87_GL001692</name>
    <name evidence="2" type="ORF">SAMN04487973_101189</name>
</gene>
<dbReference type="EMBL" id="FOGK01000001">
    <property type="protein sequence ID" value="SER06379.1"/>
    <property type="molecule type" value="Genomic_DNA"/>
</dbReference>
<dbReference type="GeneID" id="76043074"/>
<dbReference type="RefSeq" id="WP_057805426.1">
    <property type="nucleotide sequence ID" value="NZ_BJYP01000002.1"/>
</dbReference>
<evidence type="ECO:0000313" key="4">
    <source>
        <dbReference type="Proteomes" id="UP000182818"/>
    </source>
</evidence>
<comment type="caution">
    <text evidence="1">The sequence shown here is derived from an EMBL/GenBank/DDBJ whole genome shotgun (WGS) entry which is preliminary data.</text>
</comment>
<evidence type="ECO:0000313" key="3">
    <source>
        <dbReference type="Proteomes" id="UP000051749"/>
    </source>
</evidence>
<protein>
    <submittedName>
        <fullName evidence="1">Uncharacterized protein</fullName>
    </submittedName>
</protein>